<dbReference type="PANTHER" id="PTHR12271">
    <property type="entry name" value="POLY A POLYMERASE CID PAP -RELATED"/>
    <property type="match status" value="1"/>
</dbReference>
<dbReference type="Pfam" id="PF22600">
    <property type="entry name" value="MTPAP-like_central"/>
    <property type="match status" value="1"/>
</dbReference>
<dbReference type="GO" id="GO:0050265">
    <property type="term" value="F:RNA uridylyltransferase activity"/>
    <property type="evidence" value="ECO:0007669"/>
    <property type="project" value="TreeGrafter"/>
</dbReference>
<accession>A0A6J0BHE4</accession>
<dbReference type="InterPro" id="IPR002058">
    <property type="entry name" value="PAP_assoc"/>
</dbReference>
<dbReference type="SMART" id="SM00355">
    <property type="entry name" value="ZnF_C2H2"/>
    <property type="match status" value="10"/>
</dbReference>
<dbReference type="InterPro" id="IPR013087">
    <property type="entry name" value="Znf_C2H2_type"/>
</dbReference>
<gene>
    <name evidence="8" type="primary">LOC107220223</name>
</gene>
<keyword evidence="4" id="KW-0479">Metal-binding</keyword>
<dbReference type="CDD" id="cd05402">
    <property type="entry name" value="NT_PAP_TUTase"/>
    <property type="match status" value="1"/>
</dbReference>
<sequence>MDPSSILLTTDQESPHLNTRGIFKNGTSFYCFICQKSEKDARKCLTHVLKISHCQAIEKVITSCVEIHGNFGCKLCTDYVASSWKEFLVHFNESGHSTKFTQDEQLQITRISNRTLVNNQIIELKPVTFFCYCCKETIIGGNSVQMHVEEKKHKEFQKNRMGTDSPINLRESECRKWARNFIFNLRRLYFYCILCDCSLPGQTITKQHIHTEDHVQYMLAKNNIIHHSLHKETVGIKNAQKKSSDHAVRDDIITGPYNIIFTTDQISRNLNARGIFKDDVSFNCLICNSAVKNLHTCLKHILAKAHCEKIEKIITSCVEIDGNLNCKFCTNYIASSWKQFLVHFNESNHSTKFTENDELQKSLVSNLTLVNNQIIEQKPGKFFCYCCKETMVGASSVHMHIKEEKHREFQKNRMEMYPPVKFMEGECRKWAKSFIINLYRLDFYCILCDHSLTEIRNTNQHIRSPNHVKCMFVAVDSIYQSLQTETVSGKNAQKESFLHATCDNTIAVPSGTSQFKQELFECKHSSSQVVSEYLSGQHHKNLIAIEENMNSSPKGDVSADDLSRPIVVEEPKQVIKKKVLRKTINPRYFNSDMQHIYDMNQEKLRMIKLSSQLCFPKALNAIYCLICQNSVPSQVQTFYEHIRSSSHVGYLAQMERDNQHFINYTEQWSDLMLSKEFLQEISDDTVQCFACDISLKNDDAVILLHVQKASHNYQKQLWNKAMDQFLHDILKQTESTWYNIQFYWCQSCDIQFKTEFFFTEHIDNKNHQKALKKKSSVRKRLVYDTCIPCAALWLGFPEFYDQHCKHPLHKALVRSGDYSRCVLPNQAKALLKNHKVEVSSLIESSNQVLTGQKVEVNSLLKCLENTIRPLFSDANAYPFGSRVSGLGFPDSDIDVFLDCSTYNGNRNCEDEAYQKHLISTVEQCLYDSTELWEIRETLVSSRTPIIKLHHRPTALSCDVSFKNGLSVENTKLLKCFIKNYPLCRELMLFLKKWLYVCNLSGSRSITNYALCWYVIFYLQVEEILPSIASLIAKENRSKIIDNWETGICEKFEVDGKRRTFTELLNGFFIFYTDFDFYNSVACPLLGKTMLKKDFLKLHLLPKEMTPYIEHVTANNYDDSVVFKIDSEMCIQDPYDLSHNLTKAVHKFTLNRFKRLCAVSADTVKGVGQH</sequence>
<dbReference type="Pfam" id="PF03828">
    <property type="entry name" value="PAP_assoc"/>
    <property type="match status" value="1"/>
</dbReference>
<dbReference type="Gene3D" id="1.10.1410.10">
    <property type="match status" value="1"/>
</dbReference>
<evidence type="ECO:0000256" key="3">
    <source>
        <dbReference type="ARBA" id="ARBA00022679"/>
    </source>
</evidence>
<dbReference type="RefSeq" id="XP_015514209.2">
    <property type="nucleotide sequence ID" value="XM_015658723.2"/>
</dbReference>
<dbReference type="InterPro" id="IPR043519">
    <property type="entry name" value="NT_sf"/>
</dbReference>
<keyword evidence="5" id="KW-0460">Magnesium</keyword>
<dbReference type="InterPro" id="IPR036236">
    <property type="entry name" value="Znf_C2H2_sf"/>
</dbReference>
<evidence type="ECO:0000256" key="4">
    <source>
        <dbReference type="ARBA" id="ARBA00022723"/>
    </source>
</evidence>
<dbReference type="OrthoDB" id="407432at2759"/>
<dbReference type="InParanoid" id="A0A6J0BHE4"/>
<dbReference type="InterPro" id="IPR003604">
    <property type="entry name" value="Matrin/U1-like-C_Znf_C2H2"/>
</dbReference>
<evidence type="ECO:0000256" key="5">
    <source>
        <dbReference type="ARBA" id="ARBA00022842"/>
    </source>
</evidence>
<evidence type="ECO:0000256" key="1">
    <source>
        <dbReference type="ARBA" id="ARBA00001936"/>
    </source>
</evidence>
<comment type="cofactor">
    <cofactor evidence="1">
        <name>Mn(2+)</name>
        <dbReference type="ChEBI" id="CHEBI:29035"/>
    </cofactor>
</comment>
<evidence type="ECO:0000313" key="8">
    <source>
        <dbReference type="RefSeq" id="XP_015514209.2"/>
    </source>
</evidence>
<organism evidence="8">
    <name type="scientific">Neodiprion lecontei</name>
    <name type="common">Redheaded pine sawfly</name>
    <dbReference type="NCBI Taxonomy" id="441921"/>
    <lineage>
        <taxon>Eukaryota</taxon>
        <taxon>Metazoa</taxon>
        <taxon>Ecdysozoa</taxon>
        <taxon>Arthropoda</taxon>
        <taxon>Hexapoda</taxon>
        <taxon>Insecta</taxon>
        <taxon>Pterygota</taxon>
        <taxon>Neoptera</taxon>
        <taxon>Endopterygota</taxon>
        <taxon>Hymenoptera</taxon>
        <taxon>Tenthredinoidea</taxon>
        <taxon>Diprionidae</taxon>
        <taxon>Diprioninae</taxon>
        <taxon>Neodiprion</taxon>
    </lineage>
</organism>
<dbReference type="SUPFAM" id="SSF81301">
    <property type="entry name" value="Nucleotidyltransferase"/>
    <property type="match status" value="1"/>
</dbReference>
<dbReference type="Pfam" id="PF12756">
    <property type="entry name" value="zf-C2H2_2"/>
    <property type="match status" value="1"/>
</dbReference>
<protein>
    <submittedName>
        <fullName evidence="8">Uncharacterized protein LOC107220223</fullName>
    </submittedName>
</protein>
<comment type="cofactor">
    <cofactor evidence="2">
        <name>Mg(2+)</name>
        <dbReference type="ChEBI" id="CHEBI:18420"/>
    </cofactor>
</comment>
<dbReference type="GO" id="GO:1990817">
    <property type="term" value="F:poly(A) RNA polymerase activity"/>
    <property type="evidence" value="ECO:0007669"/>
    <property type="project" value="UniProtKB-ARBA"/>
</dbReference>
<dbReference type="PANTHER" id="PTHR12271:SF66">
    <property type="entry name" value="TERMINAL URIDYLYLTRANSFERASE TAILOR"/>
    <property type="match status" value="1"/>
</dbReference>
<dbReference type="GeneID" id="107220223"/>
<dbReference type="InterPro" id="IPR054708">
    <property type="entry name" value="MTPAP-like_central"/>
</dbReference>
<dbReference type="SUPFAM" id="SSF81631">
    <property type="entry name" value="PAP/OAS1 substrate-binding domain"/>
    <property type="match status" value="1"/>
</dbReference>
<keyword evidence="7" id="KW-1185">Reference proteome</keyword>
<keyword evidence="3" id="KW-0808">Transferase</keyword>
<evidence type="ECO:0000259" key="6">
    <source>
        <dbReference type="PROSITE" id="PS00028"/>
    </source>
</evidence>
<proteinExistence type="predicted"/>
<evidence type="ECO:0000256" key="2">
    <source>
        <dbReference type="ARBA" id="ARBA00001946"/>
    </source>
</evidence>
<evidence type="ECO:0000313" key="7">
    <source>
        <dbReference type="Proteomes" id="UP000829291"/>
    </source>
</evidence>
<dbReference type="PROSITE" id="PS00028">
    <property type="entry name" value="ZINC_FINGER_C2H2_1"/>
    <property type="match status" value="2"/>
</dbReference>
<name>A0A6J0BHE4_NEOLC</name>
<feature type="domain" description="C2H2-type" evidence="6">
    <location>
        <begin position="445"/>
        <end position="467"/>
    </location>
</feature>
<feature type="domain" description="C2H2-type" evidence="6">
    <location>
        <begin position="745"/>
        <end position="767"/>
    </location>
</feature>
<dbReference type="Proteomes" id="UP000829291">
    <property type="component" value="Chromosome 6"/>
</dbReference>
<dbReference type="SMART" id="SM00451">
    <property type="entry name" value="ZnF_U1"/>
    <property type="match status" value="4"/>
</dbReference>
<dbReference type="AlphaFoldDB" id="A0A6J0BHE4"/>
<dbReference type="KEGG" id="nlo:107220223"/>
<dbReference type="SUPFAM" id="SSF57667">
    <property type="entry name" value="beta-beta-alpha zinc fingers"/>
    <property type="match status" value="1"/>
</dbReference>
<dbReference type="GO" id="GO:0031123">
    <property type="term" value="P:RNA 3'-end processing"/>
    <property type="evidence" value="ECO:0007669"/>
    <property type="project" value="TreeGrafter"/>
</dbReference>
<reference evidence="8" key="1">
    <citation type="submission" date="2025-08" db="UniProtKB">
        <authorList>
            <consortium name="RefSeq"/>
        </authorList>
    </citation>
    <scope>IDENTIFICATION</scope>
    <source>
        <tissue evidence="8">Thorax and Abdomen</tissue>
    </source>
</reference>
<dbReference type="Gene3D" id="3.30.460.10">
    <property type="entry name" value="Beta Polymerase, domain 2"/>
    <property type="match status" value="1"/>
</dbReference>
<dbReference type="GO" id="GO:0008270">
    <property type="term" value="F:zinc ion binding"/>
    <property type="evidence" value="ECO:0007669"/>
    <property type="project" value="InterPro"/>
</dbReference>
<dbReference type="InterPro" id="IPR041661">
    <property type="entry name" value="ZN622/Rei1/Reh1_Znf-C2H2"/>
</dbReference>
<dbReference type="GO" id="GO:0003676">
    <property type="term" value="F:nucleic acid binding"/>
    <property type="evidence" value="ECO:0007669"/>
    <property type="project" value="InterPro"/>
</dbReference>